<evidence type="ECO:0000256" key="3">
    <source>
        <dbReference type="ARBA" id="ARBA00022530"/>
    </source>
</evidence>
<keyword evidence="4" id="KW-0732">Signal</keyword>
<dbReference type="SMART" id="SM00408">
    <property type="entry name" value="IGc2"/>
    <property type="match status" value="7"/>
</dbReference>
<dbReference type="Pfam" id="PF00053">
    <property type="entry name" value="EGF_laminin"/>
    <property type="match status" value="2"/>
</dbReference>
<dbReference type="GO" id="GO:0005604">
    <property type="term" value="C:basement membrane"/>
    <property type="evidence" value="ECO:0007669"/>
    <property type="project" value="UniProtKB-SubCell"/>
</dbReference>
<evidence type="ECO:0000259" key="12">
    <source>
        <dbReference type="PROSITE" id="PS50027"/>
    </source>
</evidence>
<dbReference type="InterPro" id="IPR002049">
    <property type="entry name" value="LE_dom"/>
</dbReference>
<evidence type="ECO:0000313" key="16">
    <source>
        <dbReference type="WBParaSite" id="GPLIN_001384400"/>
    </source>
</evidence>
<keyword evidence="9 10" id="KW-0424">Laminin EGF-like domain</keyword>
<dbReference type="InterPro" id="IPR003598">
    <property type="entry name" value="Ig_sub2"/>
</dbReference>
<reference evidence="15" key="1">
    <citation type="submission" date="2013-12" db="EMBL/GenBank/DDBJ databases">
        <authorList>
            <person name="Aslett M."/>
        </authorList>
    </citation>
    <scope>NUCLEOTIDE SEQUENCE [LARGE SCALE GENOMIC DNA]</scope>
    <source>
        <strain evidence="15">Lindley</strain>
    </source>
</reference>
<keyword evidence="8" id="KW-0325">Glycoprotein</keyword>
<dbReference type="WBParaSite" id="GPLIN_001384400">
    <property type="protein sequence ID" value="GPLIN_001384400"/>
    <property type="gene ID" value="GPLIN_001384400"/>
</dbReference>
<evidence type="ECO:0000256" key="9">
    <source>
        <dbReference type="ARBA" id="ARBA00023292"/>
    </source>
</evidence>
<dbReference type="InterPro" id="IPR050440">
    <property type="entry name" value="Laminin/Netrin_ECM"/>
</dbReference>
<evidence type="ECO:0000256" key="2">
    <source>
        <dbReference type="ARBA" id="ARBA00022525"/>
    </source>
</evidence>
<feature type="disulfide bond" evidence="10">
    <location>
        <begin position="442"/>
        <end position="451"/>
    </location>
</feature>
<evidence type="ECO:0000256" key="1">
    <source>
        <dbReference type="ARBA" id="ARBA00004302"/>
    </source>
</evidence>
<feature type="domain" description="Ig-like" evidence="13">
    <location>
        <begin position="1003"/>
        <end position="1085"/>
    </location>
</feature>
<dbReference type="InterPro" id="IPR036179">
    <property type="entry name" value="Ig-like_dom_sf"/>
</dbReference>
<feature type="region of interest" description="Disordered" evidence="11">
    <location>
        <begin position="159"/>
        <end position="178"/>
    </location>
</feature>
<dbReference type="FunFam" id="2.10.25.10:FF:000188">
    <property type="entry name" value="Laminin subunit gamma 2"/>
    <property type="match status" value="1"/>
</dbReference>
<dbReference type="PROSITE" id="PS51115">
    <property type="entry name" value="LAMININ_IVA"/>
    <property type="match status" value="1"/>
</dbReference>
<dbReference type="InterPro" id="IPR013151">
    <property type="entry name" value="Immunoglobulin_dom"/>
</dbReference>
<evidence type="ECO:0000313" key="15">
    <source>
        <dbReference type="Proteomes" id="UP000050741"/>
    </source>
</evidence>
<dbReference type="Proteomes" id="UP000050741">
    <property type="component" value="Unassembled WGS sequence"/>
</dbReference>
<evidence type="ECO:0000259" key="14">
    <source>
        <dbReference type="PROSITE" id="PS51115"/>
    </source>
</evidence>
<dbReference type="FunFam" id="2.10.25.10:FF:000106">
    <property type="entry name" value="Heparan sulfate proteoglycan 2"/>
    <property type="match status" value="1"/>
</dbReference>
<dbReference type="GO" id="GO:0009888">
    <property type="term" value="P:tissue development"/>
    <property type="evidence" value="ECO:0007669"/>
    <property type="project" value="TreeGrafter"/>
</dbReference>
<protein>
    <submittedName>
        <fullName evidence="16">Basement membrane proteoglycan</fullName>
    </submittedName>
</protein>
<dbReference type="SUPFAM" id="SSF48726">
    <property type="entry name" value="Immunoglobulin"/>
    <property type="match status" value="7"/>
</dbReference>
<sequence length="1283" mass="139565">MPMAAPQTFAKPACLGDTSWEIAVPRDTQEERALEVEQCECPPGYTGTSCEDCAEGYERSGHGPYLGYCVPARQPPARPLCDSAGALSAHPQHDGNCDCKQNVVGVTCDRCAPESFNLAPQNPHGCLRCFCSGVTRACESSHWRRNRIELDYARGDRDQLDATTSDARSPYKPPTQPQVHDGSINFNGFYEARGQTLYWSLPQKFLGDKVTAYGGKLRYTFRFSGSGSLNADADVIIRGNNIQLQYSNRQQVHADRDNSVEIPITELGWRHSNGVSASREQLMMVLADLDGLLIKMSYMRECSQASLVSVSLDNADAYGAGETASDVEQCQCPSGYIGTSCEDCAPGYSRTGGGPYLGTCEKCECYNHASECDAEYGACIECQHNTEGDRCERCKPGFVGDASRGTPYDCRPAPEAAVTRPRCECHNHSPRGCDSYGRCILCEHNTEGFHCELCKKGFYGNSTKRDAVGLLSVPLSVSAFGDAVMDPSVATARQALRDVSAMSAPLVTRLARLLMAASVSRSASISRPKWSSCRNPMKSSKPASVSYDDHPNCAADWAGTVTEGFEPIYPITPKQLSIQEGSRAKWTCKIVSADKPDLVDIQWSRIGAVELPARAQQFGHQLVIDRIQQEDAGHYRCTGRLKGDISTDDATLTIASPQAAPADVHFPAPAAMALPTTAAQMPKPVVTPPHQLVDEGQQAVFTCLTPGYADCEVQWHYQRLGGPLPNGWEQRGNQIIVQSAQHVHAGDYICSVTHQFGTTASDPGRLEIQKPPSVCPPVCHAPPSAATVTAPPPIRPLVEPPEIETDLDSPARFRCWVPGVPGAVLNWRPVHGEALPAGADQSGGYLDFPRVSKHHPGQYVCAAYDPSRDPIGSRPVDSDHVQLKLRPKKPFQVLVEPPYQIVDEGQPLPRPFRCWVPGYPQAVLKWRPALDETLPSGLEEQHSGALLNVQRAELRHAGDYICTAYDPHEDPRGEQKVDSTPVRLDVRRPSPPPPPPSRPRNPPQVEPPYQRVDLGQPARFRCWVPGEPNAHLSWAPARGGPLPAGAVDRSGHLAFDAVAHDHAGSYVCSSIDPETGQILQSPPVRLDVNAPSKRPLVEPIEQTVQQGHPSRIRCWVPDEPHAPLRWTARGERPLPSGAVDDGRGILNIAQTLPHHQGDYECIYEPREPTGRGPQVSEPARIYVSPPPLAPLERKPGEPPKPVATPPLQTLPRGDPARFHCEPNSKTPAQIHWGFESANGALPTGVSVDGEDILIAAADEATIGEYHCTATNEFGRGHADPVRL</sequence>
<dbReference type="Pfam" id="PF24973">
    <property type="entry name" value="EGF_LMN_ATRN"/>
    <property type="match status" value="2"/>
</dbReference>
<dbReference type="PANTHER" id="PTHR10574">
    <property type="entry name" value="NETRIN/LAMININ-RELATED"/>
    <property type="match status" value="1"/>
</dbReference>
<keyword evidence="15" id="KW-1185">Reference proteome</keyword>
<evidence type="ECO:0000259" key="13">
    <source>
        <dbReference type="PROSITE" id="PS50835"/>
    </source>
</evidence>
<dbReference type="Gene3D" id="2.60.40.10">
    <property type="entry name" value="Immunoglobulins"/>
    <property type="match status" value="7"/>
</dbReference>
<feature type="region of interest" description="Disordered" evidence="11">
    <location>
        <begin position="1186"/>
        <end position="1212"/>
    </location>
</feature>
<feature type="domain" description="Laminin EGF-like" evidence="12">
    <location>
        <begin position="363"/>
        <end position="412"/>
    </location>
</feature>
<feature type="domain" description="Ig-like" evidence="13">
    <location>
        <begin position="1199"/>
        <end position="1283"/>
    </location>
</feature>
<dbReference type="InterPro" id="IPR000034">
    <property type="entry name" value="Laminin_IV"/>
</dbReference>
<keyword evidence="5" id="KW-0677">Repeat</keyword>
<name>A0A183CLT8_GLOPA</name>
<dbReference type="SMART" id="SM00181">
    <property type="entry name" value="EGF"/>
    <property type="match status" value="3"/>
</dbReference>
<reference evidence="15" key="2">
    <citation type="submission" date="2014-05" db="EMBL/GenBank/DDBJ databases">
        <title>The genome and life-stage specific transcriptomes of Globodera pallida elucidate key aspects of plant parasitism by a cyst nematode.</title>
        <authorList>
            <person name="Cotton J.A."/>
            <person name="Lilley C.J."/>
            <person name="Jones L.M."/>
            <person name="Kikuchi T."/>
            <person name="Reid A.J."/>
            <person name="Thorpe P."/>
            <person name="Tsai I.J."/>
            <person name="Beasley H."/>
            <person name="Blok V."/>
            <person name="Cock P.J.A."/>
            <person name="Van den Akker S.E."/>
            <person name="Holroyd N."/>
            <person name="Hunt M."/>
            <person name="Mantelin S."/>
            <person name="Naghra H."/>
            <person name="Pain A."/>
            <person name="Palomares-Rius J.E."/>
            <person name="Zarowiecki M."/>
            <person name="Berriman M."/>
            <person name="Jones J.T."/>
            <person name="Urwin P.E."/>
        </authorList>
    </citation>
    <scope>NUCLEOTIDE SEQUENCE [LARGE SCALE GENOMIC DNA]</scope>
    <source>
        <strain evidence="15">Lindley</strain>
    </source>
</reference>
<dbReference type="GO" id="GO:0030154">
    <property type="term" value="P:cell differentiation"/>
    <property type="evidence" value="ECO:0007669"/>
    <property type="project" value="UniProtKB-ARBA"/>
</dbReference>
<comment type="subcellular location">
    <subcellularLocation>
        <location evidence="1">Secreted</location>
        <location evidence="1">Extracellular space</location>
        <location evidence="1">Extracellular matrix</location>
        <location evidence="1">Basement membrane</location>
    </subcellularLocation>
</comment>
<feature type="domain" description="Ig-like" evidence="13">
    <location>
        <begin position="890"/>
        <end position="978"/>
    </location>
</feature>
<dbReference type="Gene3D" id="2.10.25.10">
    <property type="entry name" value="Laminin"/>
    <property type="match status" value="4"/>
</dbReference>
<evidence type="ECO:0000256" key="10">
    <source>
        <dbReference type="PROSITE-ProRule" id="PRU00460"/>
    </source>
</evidence>
<reference evidence="16" key="3">
    <citation type="submission" date="2016-06" db="UniProtKB">
        <authorList>
            <consortium name="WormBaseParasite"/>
        </authorList>
    </citation>
    <scope>IDENTIFICATION</scope>
</reference>
<dbReference type="SMART" id="SM00180">
    <property type="entry name" value="EGF_Lam"/>
    <property type="match status" value="4"/>
</dbReference>
<feature type="domain" description="Ig-like" evidence="13">
    <location>
        <begin position="682"/>
        <end position="767"/>
    </location>
</feature>
<evidence type="ECO:0000256" key="6">
    <source>
        <dbReference type="ARBA" id="ARBA00022869"/>
    </source>
</evidence>
<evidence type="ECO:0000256" key="8">
    <source>
        <dbReference type="ARBA" id="ARBA00023180"/>
    </source>
</evidence>
<feature type="region of interest" description="Disordered" evidence="11">
    <location>
        <begin position="964"/>
        <end position="1010"/>
    </location>
</feature>
<evidence type="ECO:0000256" key="4">
    <source>
        <dbReference type="ARBA" id="ARBA00022729"/>
    </source>
</evidence>
<keyword evidence="6" id="KW-0084">Basement membrane</keyword>
<dbReference type="GO" id="GO:0009887">
    <property type="term" value="P:animal organ morphogenesis"/>
    <property type="evidence" value="ECO:0007669"/>
    <property type="project" value="TreeGrafter"/>
</dbReference>
<comment type="caution">
    <text evidence="10">Lacks conserved residue(s) required for the propagation of feature annotation.</text>
</comment>
<dbReference type="InterPro" id="IPR007110">
    <property type="entry name" value="Ig-like_dom"/>
</dbReference>
<dbReference type="PROSITE" id="PS01248">
    <property type="entry name" value="EGF_LAM_1"/>
    <property type="match status" value="2"/>
</dbReference>
<feature type="domain" description="Laminin IV type A" evidence="14">
    <location>
        <begin position="155"/>
        <end position="329"/>
    </location>
</feature>
<feature type="compositionally biased region" description="Basic and acidic residues" evidence="11">
    <location>
        <begin position="966"/>
        <end position="977"/>
    </location>
</feature>
<evidence type="ECO:0000256" key="7">
    <source>
        <dbReference type="ARBA" id="ARBA00023157"/>
    </source>
</evidence>
<dbReference type="PANTHER" id="PTHR10574:SF444">
    <property type="entry name" value="BASEMENT MEMBRANE-SPECIFIC HEPARAN SULFATE PROTEOGLYCAN CORE PROTEIN"/>
    <property type="match status" value="1"/>
</dbReference>
<proteinExistence type="predicted"/>
<feature type="domain" description="Laminin EGF-like" evidence="12">
    <location>
        <begin position="423"/>
        <end position="466"/>
    </location>
</feature>
<dbReference type="Pfam" id="PF00052">
    <property type="entry name" value="Laminin_B"/>
    <property type="match status" value="1"/>
</dbReference>
<keyword evidence="3" id="KW-0272">Extracellular matrix</keyword>
<dbReference type="PROSITE" id="PS50835">
    <property type="entry name" value="IG_LIKE"/>
    <property type="match status" value="7"/>
</dbReference>
<dbReference type="SMART" id="SM00281">
    <property type="entry name" value="LamB"/>
    <property type="match status" value="1"/>
</dbReference>
<dbReference type="Pfam" id="PF00047">
    <property type="entry name" value="ig"/>
    <property type="match status" value="2"/>
</dbReference>
<dbReference type="PROSITE" id="PS50027">
    <property type="entry name" value="EGF_LAM_2"/>
    <property type="match status" value="2"/>
</dbReference>
<dbReference type="SUPFAM" id="SSF57196">
    <property type="entry name" value="EGF/Laminin"/>
    <property type="match status" value="2"/>
</dbReference>
<feature type="domain" description="Ig-like" evidence="13">
    <location>
        <begin position="792"/>
        <end position="877"/>
    </location>
</feature>
<feature type="compositionally biased region" description="Pro residues" evidence="11">
    <location>
        <begin position="989"/>
        <end position="1006"/>
    </location>
</feature>
<feature type="domain" description="Ig-like" evidence="13">
    <location>
        <begin position="1095"/>
        <end position="1161"/>
    </location>
</feature>
<dbReference type="InterPro" id="IPR013783">
    <property type="entry name" value="Ig-like_fold"/>
</dbReference>
<dbReference type="PROSITE" id="PS00022">
    <property type="entry name" value="EGF_1"/>
    <property type="match status" value="2"/>
</dbReference>
<organism evidence="15 16">
    <name type="scientific">Globodera pallida</name>
    <name type="common">Potato cyst nematode worm</name>
    <name type="synonym">Heterodera pallida</name>
    <dbReference type="NCBI Taxonomy" id="36090"/>
    <lineage>
        <taxon>Eukaryota</taxon>
        <taxon>Metazoa</taxon>
        <taxon>Ecdysozoa</taxon>
        <taxon>Nematoda</taxon>
        <taxon>Chromadorea</taxon>
        <taxon>Rhabditida</taxon>
        <taxon>Tylenchina</taxon>
        <taxon>Tylenchomorpha</taxon>
        <taxon>Tylenchoidea</taxon>
        <taxon>Heteroderidae</taxon>
        <taxon>Heteroderinae</taxon>
        <taxon>Globodera</taxon>
    </lineage>
</organism>
<dbReference type="SMART" id="SM00409">
    <property type="entry name" value="IG"/>
    <property type="match status" value="7"/>
</dbReference>
<dbReference type="InterPro" id="IPR003599">
    <property type="entry name" value="Ig_sub"/>
</dbReference>
<keyword evidence="7 10" id="KW-1015">Disulfide bond</keyword>
<evidence type="ECO:0000256" key="5">
    <source>
        <dbReference type="ARBA" id="ARBA00022737"/>
    </source>
</evidence>
<dbReference type="InterPro" id="IPR056863">
    <property type="entry name" value="LMN_ATRN_NET-like_EGF"/>
</dbReference>
<feature type="domain" description="Ig-like" evidence="13">
    <location>
        <begin position="567"/>
        <end position="653"/>
    </location>
</feature>
<accession>A0A183CLT8</accession>
<feature type="disulfide bond" evidence="10">
    <location>
        <begin position="382"/>
        <end position="391"/>
    </location>
</feature>
<dbReference type="CDD" id="cd00055">
    <property type="entry name" value="EGF_Lam"/>
    <property type="match status" value="5"/>
</dbReference>
<keyword evidence="2" id="KW-0964">Secreted</keyword>
<evidence type="ECO:0000256" key="11">
    <source>
        <dbReference type="SAM" id="MobiDB-lite"/>
    </source>
</evidence>
<dbReference type="InterPro" id="IPR000742">
    <property type="entry name" value="EGF"/>
</dbReference>